<reference evidence="1 2" key="1">
    <citation type="submission" date="2017-03" db="EMBL/GenBank/DDBJ databases">
        <title>Complete Genome Sequence of a natural compounds producer, Streptomyces violaceus S21.</title>
        <authorList>
            <person name="Zhong C."/>
            <person name="Zhao Z."/>
            <person name="Fu J."/>
            <person name="Zong G."/>
            <person name="Qin R."/>
            <person name="Cao G."/>
        </authorList>
    </citation>
    <scope>NUCLEOTIDE SEQUENCE [LARGE SCALE GENOMIC DNA]</scope>
    <source>
        <strain evidence="1 2">S21</strain>
    </source>
</reference>
<dbReference type="RefSeq" id="WP_083192839.1">
    <property type="nucleotide sequence ID" value="NZ_CP020570.1"/>
</dbReference>
<dbReference type="OrthoDB" id="4953313at2"/>
<dbReference type="STRING" id="1935.B1H20_17015"/>
<dbReference type="Pfam" id="PF12691">
    <property type="entry name" value="Phage_tail_terminator_6"/>
    <property type="match status" value="1"/>
</dbReference>
<organism evidence="1 2">
    <name type="scientific">Streptomyces violaceoruber</name>
    <dbReference type="NCBI Taxonomy" id="1935"/>
    <lineage>
        <taxon>Bacteria</taxon>
        <taxon>Bacillati</taxon>
        <taxon>Actinomycetota</taxon>
        <taxon>Actinomycetes</taxon>
        <taxon>Kitasatosporales</taxon>
        <taxon>Streptomycetaceae</taxon>
        <taxon>Streptomyces</taxon>
        <taxon>Streptomyces violaceoruber group</taxon>
    </lineage>
</organism>
<dbReference type="EMBL" id="CP020570">
    <property type="protein sequence ID" value="ARF62898.1"/>
    <property type="molecule type" value="Genomic_DNA"/>
</dbReference>
<dbReference type="KEGG" id="svu:B1H20_17015"/>
<sequence>MTSYTVDLLEGLAELMTAEGLGVYRPDSPIRPGETPIVLGAMPEEPARAYVLTPYPVEDTDTTDAITAVQIRYRAGPDLREVWSLADGAFRLLHERRRYRLRSVYVALSWRESAGLMGQDAAGRTELTSNFYFRTTRPGPFLND</sequence>
<evidence type="ECO:0000313" key="2">
    <source>
        <dbReference type="Proteomes" id="UP000192445"/>
    </source>
</evidence>
<proteinExistence type="predicted"/>
<evidence type="ECO:0008006" key="3">
    <source>
        <dbReference type="Google" id="ProtNLM"/>
    </source>
</evidence>
<name>A0A1V0UD56_STRVN</name>
<dbReference type="Proteomes" id="UP000192445">
    <property type="component" value="Chromosome"/>
</dbReference>
<protein>
    <recommendedName>
        <fullName evidence="3">DUF3168 domain-containing protein</fullName>
    </recommendedName>
</protein>
<gene>
    <name evidence="1" type="ORF">B1H20_17015</name>
</gene>
<accession>A0A1V0UD56</accession>
<dbReference type="AlphaFoldDB" id="A0A1V0UD56"/>
<dbReference type="InterPro" id="IPR024411">
    <property type="entry name" value="Tail_terminator_phage"/>
</dbReference>
<evidence type="ECO:0000313" key="1">
    <source>
        <dbReference type="EMBL" id="ARF62898.1"/>
    </source>
</evidence>